<feature type="transmembrane region" description="Helical" evidence="1">
    <location>
        <begin position="454"/>
        <end position="477"/>
    </location>
</feature>
<dbReference type="GeneID" id="13300501"/>
<feature type="transmembrane region" description="Helical" evidence="1">
    <location>
        <begin position="219"/>
        <end position="241"/>
    </location>
</feature>
<evidence type="ECO:0000256" key="1">
    <source>
        <dbReference type="SAM" id="Phobius"/>
    </source>
</evidence>
<dbReference type="RefSeq" id="WP_011012923.1">
    <property type="nucleotide sequence ID" value="NC_003413.1"/>
</dbReference>
<dbReference type="EMBL" id="CP023154">
    <property type="protein sequence ID" value="QEK79384.1"/>
    <property type="molecule type" value="Genomic_DNA"/>
</dbReference>
<proteinExistence type="predicted"/>
<dbReference type="Proteomes" id="UP000324354">
    <property type="component" value="Chromosome"/>
</dbReference>
<evidence type="ECO:0000313" key="2">
    <source>
        <dbReference type="EMBL" id="QEK79384.1"/>
    </source>
</evidence>
<feature type="transmembrane region" description="Helical" evidence="1">
    <location>
        <begin position="428"/>
        <end position="448"/>
    </location>
</feature>
<dbReference type="GeneID" id="41713600"/>
<protein>
    <submittedName>
        <fullName evidence="2">Dolichyl-phosphate-mannose--protein mannosyltransferase</fullName>
    </submittedName>
</protein>
<organism evidence="2 3">
    <name type="scientific">Pyrococcus furiosus (strain ATCC 43587 / DSM 3638 / JCM 8422 / Vc1)</name>
    <dbReference type="NCBI Taxonomy" id="186497"/>
    <lineage>
        <taxon>Archaea</taxon>
        <taxon>Methanobacteriati</taxon>
        <taxon>Methanobacteriota</taxon>
        <taxon>Thermococci</taxon>
        <taxon>Thermococcales</taxon>
        <taxon>Thermococcaceae</taxon>
        <taxon>Pyrococcus</taxon>
    </lineage>
</organism>
<feature type="transmembrane region" description="Helical" evidence="1">
    <location>
        <begin position="262"/>
        <end position="288"/>
    </location>
</feature>
<feature type="transmembrane region" description="Helical" evidence="1">
    <location>
        <begin position="399"/>
        <end position="421"/>
    </location>
</feature>
<keyword evidence="1" id="KW-0812">Transmembrane</keyword>
<feature type="transmembrane region" description="Helical" evidence="1">
    <location>
        <begin position="329"/>
        <end position="355"/>
    </location>
</feature>
<keyword evidence="1" id="KW-0472">Membrane</keyword>
<keyword evidence="1" id="KW-1133">Transmembrane helix</keyword>
<dbReference type="OrthoDB" id="85618at2157"/>
<dbReference type="GO" id="GO:0016757">
    <property type="term" value="F:glycosyltransferase activity"/>
    <property type="evidence" value="ECO:0007669"/>
    <property type="project" value="UniProtKB-KW"/>
</dbReference>
<evidence type="ECO:0000313" key="3">
    <source>
        <dbReference type="Proteomes" id="UP000324354"/>
    </source>
</evidence>
<accession>A0A5C0XU21</accession>
<gene>
    <name evidence="2" type="ORF">PFDSM3638_08960</name>
</gene>
<feature type="transmembrane region" description="Helical" evidence="1">
    <location>
        <begin position="12"/>
        <end position="31"/>
    </location>
</feature>
<keyword evidence="2" id="KW-0808">Transferase</keyword>
<feature type="transmembrane region" description="Helical" evidence="1">
    <location>
        <begin position="294"/>
        <end position="317"/>
    </location>
</feature>
<keyword evidence="2" id="KW-0328">Glycosyltransferase</keyword>
<name>A0A5C0XU21_PYRFU</name>
<sequence length="513" mass="59953">MGDSILKKKWREILFFSYLSLLLIGSTYYMVEWAKVDDYMGDEVWYVSATRNMLALLGIKVSYVENDTSGVNIIFKEPLYSGKVIVNFHGLKFEGLYRNYPEIPEFAKKLGVKVEIIPFNYTRNESRWEDLKLKVWEVAYKHVFVEYQYYSEFPAVYYKIPERNFEAFLRDVEKIEGIIVIPGYRYPDKENIHKYLNTEHPFLGKDLIALGMLIEDKPFYWRVPGIIEHFILVIIVAYVTYRLTKSYLATSISSLFIAADPLLFSTGIVAMLDIHVAFFVGLFLFFIVLNRLRLAGFTLGLAAASKLSGAFVFPVLWVKIIREKGLKELLISGIILPIIGFLIPELPIIKAIGFIPWLQEFLSSFAWHLSYKGEHPAEAPFWMWFFSAKPFPFHYNPDVYAVTDPILMVSMIAFLFAVPYVSRKVKGLAEIFWMFWSIVGFFALQYLLGGKTQFIFYATPLIPPAAVAMGVISYEIIKWEYFEKSLKIYWEWIKEYGRLWIDFLRFLKEFIKR</sequence>
<reference evidence="2 3" key="1">
    <citation type="submission" date="2017-08" db="EMBL/GenBank/DDBJ databases">
        <title>Resequencing and Reannotation of the genome of Pyrococcus furiosus type strain DSM3638.</title>
        <authorList>
            <person name="Reichelt R.M."/>
            <person name="Bunk B."/>
        </authorList>
    </citation>
    <scope>NUCLEOTIDE SEQUENCE [LARGE SCALE GENOMIC DNA]</scope>
    <source>
        <strain evidence="2 3">DSM 3638</strain>
    </source>
</reference>
<dbReference type="AlphaFoldDB" id="A0A5C0XU21"/>